<organism evidence="1 2">
    <name type="scientific">Paramuricea clavata</name>
    <name type="common">Red gorgonian</name>
    <name type="synonym">Violescent sea-whip</name>
    <dbReference type="NCBI Taxonomy" id="317549"/>
    <lineage>
        <taxon>Eukaryota</taxon>
        <taxon>Metazoa</taxon>
        <taxon>Cnidaria</taxon>
        <taxon>Anthozoa</taxon>
        <taxon>Octocorallia</taxon>
        <taxon>Malacalcyonacea</taxon>
        <taxon>Plexauridae</taxon>
        <taxon>Paramuricea</taxon>
    </lineage>
</organism>
<proteinExistence type="predicted"/>
<dbReference type="EMBL" id="CACRXK020023242">
    <property type="protein sequence ID" value="CAB4037574.1"/>
    <property type="molecule type" value="Genomic_DNA"/>
</dbReference>
<keyword evidence="2" id="KW-1185">Reference proteome</keyword>
<sequence length="84" mass="9382">DVWREVLSHYTLSDPRTPELDSQVFSCVSDAFHCVIGNQNVSTDDNTSLRDVISRVDHVQIFVTGSLYLVGMVLKLLEADSVNI</sequence>
<dbReference type="AlphaFoldDB" id="A0A7D9LW22"/>
<dbReference type="Proteomes" id="UP001152795">
    <property type="component" value="Unassembled WGS sequence"/>
</dbReference>
<comment type="caution">
    <text evidence="1">The sequence shown here is derived from an EMBL/GenBank/DDBJ whole genome shotgun (WGS) entry which is preliminary data.</text>
</comment>
<evidence type="ECO:0000313" key="1">
    <source>
        <dbReference type="EMBL" id="CAB4037574.1"/>
    </source>
</evidence>
<gene>
    <name evidence="1" type="ORF">PACLA_8A036845</name>
</gene>
<protein>
    <submittedName>
        <fullName evidence="1">---NA</fullName>
    </submittedName>
</protein>
<accession>A0A7D9LW22</accession>
<evidence type="ECO:0000313" key="2">
    <source>
        <dbReference type="Proteomes" id="UP001152795"/>
    </source>
</evidence>
<feature type="non-terminal residue" evidence="1">
    <location>
        <position position="1"/>
    </location>
</feature>
<name>A0A7D9LW22_PARCT</name>
<reference evidence="1" key="1">
    <citation type="submission" date="2020-04" db="EMBL/GenBank/DDBJ databases">
        <authorList>
            <person name="Alioto T."/>
            <person name="Alioto T."/>
            <person name="Gomez Garrido J."/>
        </authorList>
    </citation>
    <scope>NUCLEOTIDE SEQUENCE</scope>
    <source>
        <strain evidence="1">A484AB</strain>
    </source>
</reference>